<dbReference type="Gene3D" id="3.30.70.100">
    <property type="match status" value="1"/>
</dbReference>
<dbReference type="SUPFAM" id="SSF54909">
    <property type="entry name" value="Dimeric alpha+beta barrel"/>
    <property type="match status" value="1"/>
</dbReference>
<protein>
    <submittedName>
        <fullName evidence="2">DUF1330 domain-containing protein</fullName>
    </submittedName>
</protein>
<evidence type="ECO:0000313" key="3">
    <source>
        <dbReference type="Proteomes" id="UP000244817"/>
    </source>
</evidence>
<dbReference type="PANTHER" id="PTHR41521:SF4">
    <property type="entry name" value="BLR0684 PROTEIN"/>
    <property type="match status" value="1"/>
</dbReference>
<dbReference type="PANTHER" id="PTHR41521">
    <property type="match status" value="1"/>
</dbReference>
<dbReference type="EMBL" id="QCYG01000003">
    <property type="protein sequence ID" value="PVA07226.1"/>
    <property type="molecule type" value="Genomic_DNA"/>
</dbReference>
<dbReference type="OrthoDB" id="9806380at2"/>
<organism evidence="2 3">
    <name type="scientific">Thalassorhabdomicrobium marinisediminis</name>
    <dbReference type="NCBI Taxonomy" id="2170577"/>
    <lineage>
        <taxon>Bacteria</taxon>
        <taxon>Pseudomonadati</taxon>
        <taxon>Pseudomonadota</taxon>
        <taxon>Alphaproteobacteria</taxon>
        <taxon>Rhodobacterales</taxon>
        <taxon>Paracoccaceae</taxon>
        <taxon>Thalassorhabdomicrobium</taxon>
    </lineage>
</organism>
<evidence type="ECO:0000259" key="1">
    <source>
        <dbReference type="Pfam" id="PF07045"/>
    </source>
</evidence>
<dbReference type="RefSeq" id="WP_108640055.1">
    <property type="nucleotide sequence ID" value="NZ_QCYG01000003.1"/>
</dbReference>
<dbReference type="AlphaFoldDB" id="A0A2T7FYH8"/>
<evidence type="ECO:0000313" key="2">
    <source>
        <dbReference type="EMBL" id="PVA07226.1"/>
    </source>
</evidence>
<feature type="domain" description="DUF1330" evidence="1">
    <location>
        <begin position="2"/>
        <end position="94"/>
    </location>
</feature>
<dbReference type="InterPro" id="IPR010753">
    <property type="entry name" value="DUF1330"/>
</dbReference>
<keyword evidence="3" id="KW-1185">Reference proteome</keyword>
<proteinExistence type="predicted"/>
<name>A0A2T7FYH8_9RHOB</name>
<reference evidence="2 3" key="1">
    <citation type="submission" date="2018-04" db="EMBL/GenBank/DDBJ databases">
        <title>Pelagivirga bohaiensis gen. nov., sp. nov., a bacterium isolated from the Bohai Sea.</title>
        <authorList>
            <person name="Ji X."/>
        </authorList>
    </citation>
    <scope>NUCLEOTIDE SEQUENCE [LARGE SCALE GENOMIC DNA]</scope>
    <source>
        <strain evidence="2 3">BH-SD16</strain>
    </source>
</reference>
<dbReference type="Pfam" id="PF07045">
    <property type="entry name" value="DUF1330"/>
    <property type="match status" value="1"/>
</dbReference>
<dbReference type="Proteomes" id="UP000244817">
    <property type="component" value="Unassembled WGS sequence"/>
</dbReference>
<gene>
    <name evidence="2" type="ORF">DC363_05070</name>
</gene>
<accession>A0A2T7FYH8</accession>
<sequence>MTAYAIVQIDVHDAEEYAKYAKLAGPAVEKFGGEFLARGGETEVMEGTSRARNVLIKFPDMETAKEFYNSPDYQEALEYALPVADRDYKIVQGV</sequence>
<comment type="caution">
    <text evidence="2">The sequence shown here is derived from an EMBL/GenBank/DDBJ whole genome shotgun (WGS) entry which is preliminary data.</text>
</comment>
<dbReference type="InterPro" id="IPR011008">
    <property type="entry name" value="Dimeric_a/b-barrel"/>
</dbReference>